<dbReference type="OrthoDB" id="5987638at2759"/>
<dbReference type="CTD" id="221150"/>
<feature type="compositionally biased region" description="Polar residues" evidence="13">
    <location>
        <begin position="141"/>
        <end position="162"/>
    </location>
</feature>
<comment type="subcellular location">
    <subcellularLocation>
        <location evidence="2">Chromosome</location>
        <location evidence="2">Centromere</location>
        <location evidence="2">Kinetochore</location>
    </subcellularLocation>
    <subcellularLocation>
        <location evidence="1">Cytoplasm</location>
        <location evidence="1">Cytoskeleton</location>
        <location evidence="1">Spindle</location>
    </subcellularLocation>
</comment>
<sequence length="584" mass="66079">MNITEKFFWRLRSLAVTLETETEKIKNAYQNSDDDDDDHCEAGASQTLFELHSEVQGLKEEVQQQIAANKSTENQISELLRSHCILKQRITADLERIKEEFQKYGYKPLTTQNKEENKALALSCTNSEKYVHREENENMKTRVNTNSCSESPTNDVPTQQMSRDTDVLRTPRLSAFGLSQYCFCKPFNPSDMKKEQVTVTSETIIQEKITSDSLCNKALPNVVRTPKLALNLDADAVTPPLRDFGIGEYSICDNDDFTIALMKKNKYIKPKRTNEDFESIEAAGTCEAGTSAGVINSPLLPVFQTPGFKIASQKSPEKLSPEKKASSTPEIPAFETPYFKKLIHEKETEQISDNLNSNEKPQRVPSPPVLESKKYECTEISKDPPVLSFNAFQTNAANHLSLKEPDLPVLTSQLSKVEDIQLISPPKRSIFALEMKTPERPNFSLHSCALMGIHNQGLEYEKLSVIPTKPSFTSDMSKKEKENRGPLKMAMISEKEYLALPNHLRQVSLEELNRLIQKFNAVLKEKYKGNDSNCPVPNFNEKELQDITGTGAKVKMYLFCLTELNRLSENWTPTYGSMYSLVLK</sequence>
<evidence type="ECO:0000313" key="15">
    <source>
        <dbReference type="Proteomes" id="UP000694620"/>
    </source>
</evidence>
<evidence type="ECO:0000256" key="2">
    <source>
        <dbReference type="ARBA" id="ARBA00004629"/>
    </source>
</evidence>
<dbReference type="AlphaFoldDB" id="A0A8C4RRH6"/>
<keyword evidence="4" id="KW-0158">Chromosome</keyword>
<evidence type="ECO:0000256" key="11">
    <source>
        <dbReference type="ARBA" id="ARBA00023306"/>
    </source>
</evidence>
<evidence type="ECO:0000256" key="7">
    <source>
        <dbReference type="ARBA" id="ARBA00022701"/>
    </source>
</evidence>
<evidence type="ECO:0000256" key="6">
    <source>
        <dbReference type="ARBA" id="ARBA00022618"/>
    </source>
</evidence>
<dbReference type="GO" id="GO:0005876">
    <property type="term" value="C:spindle microtubule"/>
    <property type="evidence" value="ECO:0007669"/>
    <property type="project" value="TreeGrafter"/>
</dbReference>
<dbReference type="Ensembl" id="ENSECRT00000005901.1">
    <property type="protein sequence ID" value="ENSECRP00000005803.1"/>
    <property type="gene ID" value="ENSECRG00000003883.1"/>
</dbReference>
<evidence type="ECO:0000313" key="14">
    <source>
        <dbReference type="Ensembl" id="ENSECRP00000005803.1"/>
    </source>
</evidence>
<dbReference type="GO" id="GO:0007059">
    <property type="term" value="P:chromosome segregation"/>
    <property type="evidence" value="ECO:0007669"/>
    <property type="project" value="InterPro"/>
</dbReference>
<protein>
    <recommendedName>
        <fullName evidence="16">Spindle and kinetochore-associated protein 3</fullName>
    </recommendedName>
</protein>
<dbReference type="GO" id="GO:0000940">
    <property type="term" value="C:outer kinetochore"/>
    <property type="evidence" value="ECO:0007669"/>
    <property type="project" value="InterPro"/>
</dbReference>
<keyword evidence="12" id="KW-0137">Centromere</keyword>
<accession>A0A8C4RRH6</accession>
<dbReference type="RefSeq" id="XP_028656386.1">
    <property type="nucleotide sequence ID" value="XM_028800553.2"/>
</dbReference>
<comment type="similarity">
    <text evidence="3">Belongs to the SKA3 family.</text>
</comment>
<reference evidence="14" key="3">
    <citation type="submission" date="2025-09" db="UniProtKB">
        <authorList>
            <consortium name="Ensembl"/>
        </authorList>
    </citation>
    <scope>IDENTIFICATION</scope>
</reference>
<dbReference type="PANTHER" id="PTHR48118">
    <property type="entry name" value="SPINDLE AND KINETOCHORE-ASSOCIATED PROTEIN 3"/>
    <property type="match status" value="1"/>
</dbReference>
<evidence type="ECO:0000256" key="9">
    <source>
        <dbReference type="ARBA" id="ARBA00022838"/>
    </source>
</evidence>
<reference evidence="14" key="2">
    <citation type="submission" date="2025-08" db="UniProtKB">
        <authorList>
            <consortium name="Ensembl"/>
        </authorList>
    </citation>
    <scope>IDENTIFICATION</scope>
</reference>
<dbReference type="GO" id="GO:0051301">
    <property type="term" value="P:cell division"/>
    <property type="evidence" value="ECO:0007669"/>
    <property type="project" value="UniProtKB-KW"/>
</dbReference>
<keyword evidence="11" id="KW-0131">Cell cycle</keyword>
<reference evidence="14" key="1">
    <citation type="submission" date="2021-06" db="EMBL/GenBank/DDBJ databases">
        <authorList>
            <consortium name="Wellcome Sanger Institute Data Sharing"/>
        </authorList>
    </citation>
    <scope>NUCLEOTIDE SEQUENCE [LARGE SCALE GENOMIC DNA]</scope>
</reference>
<evidence type="ECO:0000256" key="5">
    <source>
        <dbReference type="ARBA" id="ARBA00022490"/>
    </source>
</evidence>
<evidence type="ECO:0000256" key="10">
    <source>
        <dbReference type="ARBA" id="ARBA00023212"/>
    </source>
</evidence>
<evidence type="ECO:0000256" key="8">
    <source>
        <dbReference type="ARBA" id="ARBA00022776"/>
    </source>
</evidence>
<keyword evidence="10" id="KW-0206">Cytoskeleton</keyword>
<proteinExistence type="inferred from homology"/>
<gene>
    <name evidence="14" type="primary">ska3</name>
</gene>
<evidence type="ECO:0000256" key="13">
    <source>
        <dbReference type="SAM" id="MobiDB-lite"/>
    </source>
</evidence>
<evidence type="ECO:0000256" key="1">
    <source>
        <dbReference type="ARBA" id="ARBA00004186"/>
    </source>
</evidence>
<keyword evidence="15" id="KW-1185">Reference proteome</keyword>
<dbReference type="GeneTree" id="ENSGT00500000045005"/>
<keyword evidence="5" id="KW-0963">Cytoplasm</keyword>
<evidence type="ECO:0000256" key="3">
    <source>
        <dbReference type="ARBA" id="ARBA00007716"/>
    </source>
</evidence>
<keyword evidence="9" id="KW-0995">Kinetochore</keyword>
<dbReference type="Gene3D" id="6.10.250.1400">
    <property type="match status" value="1"/>
</dbReference>
<organism evidence="14 15">
    <name type="scientific">Erpetoichthys calabaricus</name>
    <name type="common">Rope fish</name>
    <name type="synonym">Calamoichthys calabaricus</name>
    <dbReference type="NCBI Taxonomy" id="27687"/>
    <lineage>
        <taxon>Eukaryota</taxon>
        <taxon>Metazoa</taxon>
        <taxon>Chordata</taxon>
        <taxon>Craniata</taxon>
        <taxon>Vertebrata</taxon>
        <taxon>Euteleostomi</taxon>
        <taxon>Actinopterygii</taxon>
        <taxon>Polypteriformes</taxon>
        <taxon>Polypteridae</taxon>
        <taxon>Erpetoichthys</taxon>
    </lineage>
</organism>
<evidence type="ECO:0008006" key="16">
    <source>
        <dbReference type="Google" id="ProtNLM"/>
    </source>
</evidence>
<dbReference type="InterPro" id="IPR033341">
    <property type="entry name" value="SKA3"/>
</dbReference>
<evidence type="ECO:0000256" key="4">
    <source>
        <dbReference type="ARBA" id="ARBA00022454"/>
    </source>
</evidence>
<keyword evidence="7" id="KW-0493">Microtubule</keyword>
<dbReference type="GO" id="GO:0000278">
    <property type="term" value="P:mitotic cell cycle"/>
    <property type="evidence" value="ECO:0007669"/>
    <property type="project" value="TreeGrafter"/>
</dbReference>
<name>A0A8C4RRH6_ERPCA</name>
<keyword evidence="6" id="KW-0132">Cell division</keyword>
<evidence type="ECO:0000256" key="12">
    <source>
        <dbReference type="ARBA" id="ARBA00023328"/>
    </source>
</evidence>
<dbReference type="PANTHER" id="PTHR48118:SF1">
    <property type="entry name" value="SPINDLE AND KINETOCHORE-ASSOCIATED PROTEIN 3"/>
    <property type="match status" value="1"/>
</dbReference>
<dbReference type="Proteomes" id="UP000694620">
    <property type="component" value="Chromosome 4"/>
</dbReference>
<dbReference type="GeneID" id="114650737"/>
<feature type="region of interest" description="Disordered" evidence="13">
    <location>
        <begin position="141"/>
        <end position="163"/>
    </location>
</feature>
<keyword evidence="8" id="KW-0498">Mitosis</keyword>